<keyword evidence="1" id="KW-0732">Signal</keyword>
<evidence type="ECO:0000313" key="3">
    <source>
        <dbReference type="EMBL" id="TXK60502.1"/>
    </source>
</evidence>
<gene>
    <name evidence="3" type="ORF">FU658_11980</name>
</gene>
<dbReference type="AlphaFoldDB" id="A0A5C8KKF3"/>
<sequence>MPKSPSLPLLACALLAGAASALSTPALALDPADRDGNIAACTDFYQHANGGWLTRHPVPAGRGSISRFDQLKATSLQQQRELLDGMAVDGGGSEAMLATFWRAAWTRPESRRRAPARWPRCWRRSTACDARATWPTRSRRCMRQACRWHSTSVPTSTWPISGRPSPTPPRVGWACPIATTTCARTPRPAPCWDAIAAMCSACWR</sequence>
<dbReference type="OrthoDB" id="9775677at2"/>
<dbReference type="SUPFAM" id="SSF55486">
    <property type="entry name" value="Metalloproteases ('zincins'), catalytic domain"/>
    <property type="match status" value="1"/>
</dbReference>
<keyword evidence="4" id="KW-1185">Reference proteome</keyword>
<name>A0A5C8KKF3_9GAMM</name>
<dbReference type="InterPro" id="IPR024079">
    <property type="entry name" value="MetalloPept_cat_dom_sf"/>
</dbReference>
<accession>A0A5C8KKF3</accession>
<evidence type="ECO:0000313" key="4">
    <source>
        <dbReference type="Proteomes" id="UP000321248"/>
    </source>
</evidence>
<organism evidence="3 4">
    <name type="scientific">Alkalisalibacterium limincola</name>
    <dbReference type="NCBI Taxonomy" id="2699169"/>
    <lineage>
        <taxon>Bacteria</taxon>
        <taxon>Pseudomonadati</taxon>
        <taxon>Pseudomonadota</taxon>
        <taxon>Gammaproteobacteria</taxon>
        <taxon>Lysobacterales</taxon>
        <taxon>Lysobacteraceae</taxon>
        <taxon>Alkalisalibacterium</taxon>
    </lineage>
</organism>
<feature type="domain" description="Peptidase M13 N-terminal" evidence="2">
    <location>
        <begin position="41"/>
        <end position="103"/>
    </location>
</feature>
<dbReference type="Proteomes" id="UP000321248">
    <property type="component" value="Unassembled WGS sequence"/>
</dbReference>
<evidence type="ECO:0000259" key="2">
    <source>
        <dbReference type="Pfam" id="PF05649"/>
    </source>
</evidence>
<dbReference type="Pfam" id="PF05649">
    <property type="entry name" value="Peptidase_M13_N"/>
    <property type="match status" value="1"/>
</dbReference>
<proteinExistence type="predicted"/>
<reference evidence="3 4" key="1">
    <citation type="submission" date="2019-08" db="EMBL/GenBank/DDBJ databases">
        <authorList>
            <person name="Karlyshev A.V."/>
        </authorList>
    </citation>
    <scope>NUCLEOTIDE SEQUENCE [LARGE SCALE GENOMIC DNA]</scope>
    <source>
        <strain evidence="3 4">Alg18-2.2</strain>
    </source>
</reference>
<evidence type="ECO:0000256" key="1">
    <source>
        <dbReference type="SAM" id="SignalP"/>
    </source>
</evidence>
<protein>
    <submittedName>
        <fullName evidence="3">M13 family metallopeptidase</fullName>
    </submittedName>
</protein>
<feature type="signal peptide" evidence="1">
    <location>
        <begin position="1"/>
        <end position="28"/>
    </location>
</feature>
<dbReference type="EMBL" id="VRTS01000009">
    <property type="protein sequence ID" value="TXK60502.1"/>
    <property type="molecule type" value="Genomic_DNA"/>
</dbReference>
<comment type="caution">
    <text evidence="3">The sequence shown here is derived from an EMBL/GenBank/DDBJ whole genome shotgun (WGS) entry which is preliminary data.</text>
</comment>
<dbReference type="GO" id="GO:0008237">
    <property type="term" value="F:metallopeptidase activity"/>
    <property type="evidence" value="ECO:0007669"/>
    <property type="project" value="InterPro"/>
</dbReference>
<dbReference type="Gene3D" id="3.40.390.10">
    <property type="entry name" value="Collagenase (Catalytic Domain)"/>
    <property type="match status" value="1"/>
</dbReference>
<dbReference type="GO" id="GO:0006508">
    <property type="term" value="P:proteolysis"/>
    <property type="evidence" value="ECO:0007669"/>
    <property type="project" value="InterPro"/>
</dbReference>
<feature type="chain" id="PRO_5022920551" evidence="1">
    <location>
        <begin position="29"/>
        <end position="204"/>
    </location>
</feature>
<dbReference type="InterPro" id="IPR008753">
    <property type="entry name" value="Peptidase_M13_N"/>
</dbReference>